<keyword evidence="11" id="KW-0067">ATP-binding</keyword>
<dbReference type="InterPro" id="IPR004358">
    <property type="entry name" value="Sig_transdc_His_kin-like_C"/>
</dbReference>
<evidence type="ECO:0000256" key="8">
    <source>
        <dbReference type="ARBA" id="ARBA00022692"/>
    </source>
</evidence>
<evidence type="ECO:0000256" key="7">
    <source>
        <dbReference type="ARBA" id="ARBA00022679"/>
    </source>
</evidence>
<dbReference type="GO" id="GO:0030295">
    <property type="term" value="F:protein kinase activator activity"/>
    <property type="evidence" value="ECO:0007669"/>
    <property type="project" value="TreeGrafter"/>
</dbReference>
<dbReference type="FunFam" id="3.30.565.10:FF:000023">
    <property type="entry name" value="PAS domain-containing sensor histidine kinase"/>
    <property type="match status" value="1"/>
</dbReference>
<comment type="subcellular location">
    <subcellularLocation>
        <location evidence="3">Cell membrane</location>
    </subcellularLocation>
    <subcellularLocation>
        <location evidence="2">Membrane</location>
        <topology evidence="2">Multi-pass membrane protein</topology>
    </subcellularLocation>
</comment>
<keyword evidence="13" id="KW-0902">Two-component regulatory system</keyword>
<reference evidence="19 20" key="1">
    <citation type="submission" date="2008-05" db="EMBL/GenBank/DDBJ databases">
        <title>Complete sequence of Chlorobium limicola DSM 245.</title>
        <authorList>
            <consortium name="US DOE Joint Genome Institute"/>
            <person name="Lucas S."/>
            <person name="Copeland A."/>
            <person name="Lapidus A."/>
            <person name="Glavina del Rio T."/>
            <person name="Dalin E."/>
            <person name="Tice H."/>
            <person name="Bruce D."/>
            <person name="Goodwin L."/>
            <person name="Pitluck S."/>
            <person name="Schmutz J."/>
            <person name="Larimer F."/>
            <person name="Land M."/>
            <person name="Hauser L."/>
            <person name="Kyrpides N."/>
            <person name="Ovchinnikova G."/>
            <person name="Zhao F."/>
            <person name="Li T."/>
            <person name="Liu Z."/>
            <person name="Overmann J."/>
            <person name="Bryant D.A."/>
            <person name="Richardson P."/>
        </authorList>
    </citation>
    <scope>NUCLEOTIDE SEQUENCE [LARGE SCALE GENOMIC DNA]</scope>
    <source>
        <strain evidence="20">DSM 245 / NBRC 103803 / 6330</strain>
    </source>
</reference>
<evidence type="ECO:0000256" key="6">
    <source>
        <dbReference type="ARBA" id="ARBA00022553"/>
    </source>
</evidence>
<evidence type="ECO:0000256" key="5">
    <source>
        <dbReference type="ARBA" id="ARBA00022475"/>
    </source>
</evidence>
<dbReference type="EC" id="2.7.13.3" evidence="4"/>
<dbReference type="GO" id="GO:0007234">
    <property type="term" value="P:osmosensory signaling via phosphorelay pathway"/>
    <property type="evidence" value="ECO:0007669"/>
    <property type="project" value="TreeGrafter"/>
</dbReference>
<dbReference type="InterPro" id="IPR050351">
    <property type="entry name" value="BphY/WalK/GraS-like"/>
</dbReference>
<comment type="catalytic activity">
    <reaction evidence="1">
        <text>ATP + protein L-histidine = ADP + protein N-phospho-L-histidine.</text>
        <dbReference type="EC" id="2.7.13.3"/>
    </reaction>
</comment>
<organism evidence="19 20">
    <name type="scientific">Chlorobium limicola (strain DSM 245 / NBRC 103803 / 6330)</name>
    <dbReference type="NCBI Taxonomy" id="290315"/>
    <lineage>
        <taxon>Bacteria</taxon>
        <taxon>Pseudomonadati</taxon>
        <taxon>Chlorobiota</taxon>
        <taxon>Chlorobiia</taxon>
        <taxon>Chlorobiales</taxon>
        <taxon>Chlorobiaceae</taxon>
        <taxon>Chlorobium/Pelodictyon group</taxon>
        <taxon>Chlorobium</taxon>
    </lineage>
</organism>
<dbReference type="PROSITE" id="PS50885">
    <property type="entry name" value="HAMP"/>
    <property type="match status" value="1"/>
</dbReference>
<keyword evidence="9" id="KW-0547">Nucleotide-binding</keyword>
<dbReference type="Gene3D" id="3.30.450.20">
    <property type="entry name" value="PAS domain"/>
    <property type="match status" value="1"/>
</dbReference>
<evidence type="ECO:0000256" key="4">
    <source>
        <dbReference type="ARBA" id="ARBA00012438"/>
    </source>
</evidence>
<dbReference type="PROSITE" id="PS50112">
    <property type="entry name" value="PAS"/>
    <property type="match status" value="1"/>
</dbReference>
<dbReference type="SUPFAM" id="SSF158472">
    <property type="entry name" value="HAMP domain-like"/>
    <property type="match status" value="1"/>
</dbReference>
<dbReference type="PANTHER" id="PTHR42878:SF7">
    <property type="entry name" value="SENSOR HISTIDINE KINASE GLRK"/>
    <property type="match status" value="1"/>
</dbReference>
<evidence type="ECO:0000256" key="9">
    <source>
        <dbReference type="ARBA" id="ARBA00022741"/>
    </source>
</evidence>
<feature type="domain" description="Histidine kinase" evidence="16">
    <location>
        <begin position="390"/>
        <end position="607"/>
    </location>
</feature>
<gene>
    <name evidence="19" type="ordered locus">Clim_1742</name>
</gene>
<keyword evidence="8 15" id="KW-0812">Transmembrane</keyword>
<dbReference type="Pfam" id="PF02518">
    <property type="entry name" value="HATPase_c"/>
    <property type="match status" value="1"/>
</dbReference>
<dbReference type="CDD" id="cd00082">
    <property type="entry name" value="HisKA"/>
    <property type="match status" value="1"/>
</dbReference>
<evidence type="ECO:0000259" key="17">
    <source>
        <dbReference type="PROSITE" id="PS50112"/>
    </source>
</evidence>
<dbReference type="CDD" id="cd00075">
    <property type="entry name" value="HATPase"/>
    <property type="match status" value="1"/>
</dbReference>
<feature type="domain" description="HAMP" evidence="18">
    <location>
        <begin position="202"/>
        <end position="254"/>
    </location>
</feature>
<dbReference type="GO" id="GO:0000155">
    <property type="term" value="F:phosphorelay sensor kinase activity"/>
    <property type="evidence" value="ECO:0007669"/>
    <property type="project" value="InterPro"/>
</dbReference>
<dbReference type="OrthoDB" id="9813151at2"/>
<dbReference type="Gene3D" id="3.30.565.10">
    <property type="entry name" value="Histidine kinase-like ATPase, C-terminal domain"/>
    <property type="match status" value="1"/>
</dbReference>
<dbReference type="SMART" id="SM00387">
    <property type="entry name" value="HATPase_c"/>
    <property type="match status" value="1"/>
</dbReference>
<dbReference type="Pfam" id="PF00672">
    <property type="entry name" value="HAMP"/>
    <property type="match status" value="1"/>
</dbReference>
<evidence type="ECO:0000256" key="11">
    <source>
        <dbReference type="ARBA" id="ARBA00022840"/>
    </source>
</evidence>
<feature type="domain" description="PAS" evidence="17">
    <location>
        <begin position="263"/>
        <end position="302"/>
    </location>
</feature>
<dbReference type="Proteomes" id="UP000008841">
    <property type="component" value="Chromosome"/>
</dbReference>
<evidence type="ECO:0000256" key="2">
    <source>
        <dbReference type="ARBA" id="ARBA00004141"/>
    </source>
</evidence>
<dbReference type="SUPFAM" id="SSF55874">
    <property type="entry name" value="ATPase domain of HSP90 chaperone/DNA topoisomerase II/histidine kinase"/>
    <property type="match status" value="1"/>
</dbReference>
<dbReference type="SMART" id="SM00304">
    <property type="entry name" value="HAMP"/>
    <property type="match status" value="1"/>
</dbReference>
<dbReference type="GO" id="GO:0005886">
    <property type="term" value="C:plasma membrane"/>
    <property type="evidence" value="ECO:0007669"/>
    <property type="project" value="UniProtKB-SubCell"/>
</dbReference>
<evidence type="ECO:0000256" key="14">
    <source>
        <dbReference type="ARBA" id="ARBA00023136"/>
    </source>
</evidence>
<evidence type="ECO:0000256" key="13">
    <source>
        <dbReference type="ARBA" id="ARBA00023012"/>
    </source>
</evidence>
<dbReference type="AlphaFoldDB" id="B3EEH3"/>
<evidence type="ECO:0000256" key="12">
    <source>
        <dbReference type="ARBA" id="ARBA00022989"/>
    </source>
</evidence>
<feature type="transmembrane region" description="Helical" evidence="15">
    <location>
        <begin position="182"/>
        <end position="200"/>
    </location>
</feature>
<dbReference type="CDD" id="cd06225">
    <property type="entry name" value="HAMP"/>
    <property type="match status" value="1"/>
</dbReference>
<dbReference type="Gene3D" id="1.10.287.130">
    <property type="match status" value="1"/>
</dbReference>
<evidence type="ECO:0000256" key="3">
    <source>
        <dbReference type="ARBA" id="ARBA00004236"/>
    </source>
</evidence>
<dbReference type="eggNOG" id="COG5002">
    <property type="taxonomic scope" value="Bacteria"/>
</dbReference>
<dbReference type="InterPro" id="IPR000014">
    <property type="entry name" value="PAS"/>
</dbReference>
<dbReference type="PROSITE" id="PS50109">
    <property type="entry name" value="HIS_KIN"/>
    <property type="match status" value="1"/>
</dbReference>
<proteinExistence type="predicted"/>
<evidence type="ECO:0000256" key="10">
    <source>
        <dbReference type="ARBA" id="ARBA00022777"/>
    </source>
</evidence>
<keyword evidence="7 19" id="KW-0808">Transferase</keyword>
<dbReference type="RefSeq" id="WP_012466656.1">
    <property type="nucleotide sequence ID" value="NC_010803.1"/>
</dbReference>
<dbReference type="PANTHER" id="PTHR42878">
    <property type="entry name" value="TWO-COMPONENT HISTIDINE KINASE"/>
    <property type="match status" value="1"/>
</dbReference>
<keyword evidence="6" id="KW-0597">Phosphoprotein</keyword>
<evidence type="ECO:0000256" key="1">
    <source>
        <dbReference type="ARBA" id="ARBA00000085"/>
    </source>
</evidence>
<keyword evidence="14 15" id="KW-0472">Membrane</keyword>
<dbReference type="InterPro" id="IPR003594">
    <property type="entry name" value="HATPase_dom"/>
</dbReference>
<evidence type="ECO:0000256" key="15">
    <source>
        <dbReference type="SAM" id="Phobius"/>
    </source>
</evidence>
<dbReference type="KEGG" id="cli:Clim_1742"/>
<dbReference type="PRINTS" id="PR00344">
    <property type="entry name" value="BCTRLSENSOR"/>
</dbReference>
<protein>
    <recommendedName>
        <fullName evidence="4">histidine kinase</fullName>
        <ecNumber evidence="4">2.7.13.3</ecNumber>
    </recommendedName>
</protein>
<dbReference type="SUPFAM" id="SSF47384">
    <property type="entry name" value="Homodimeric domain of signal transducing histidine kinase"/>
    <property type="match status" value="1"/>
</dbReference>
<dbReference type="SUPFAM" id="SSF55785">
    <property type="entry name" value="PYP-like sensor domain (PAS domain)"/>
    <property type="match status" value="1"/>
</dbReference>
<dbReference type="STRING" id="290315.Clim_1742"/>
<dbReference type="SMART" id="SM00388">
    <property type="entry name" value="HisKA"/>
    <property type="match status" value="1"/>
</dbReference>
<dbReference type="EMBL" id="CP001097">
    <property type="protein sequence ID" value="ACD90783.1"/>
    <property type="molecule type" value="Genomic_DNA"/>
</dbReference>
<evidence type="ECO:0000259" key="16">
    <source>
        <dbReference type="PROSITE" id="PS50109"/>
    </source>
</evidence>
<evidence type="ECO:0000313" key="20">
    <source>
        <dbReference type="Proteomes" id="UP000008841"/>
    </source>
</evidence>
<dbReference type="Pfam" id="PF00512">
    <property type="entry name" value="HisKA"/>
    <property type="match status" value="1"/>
</dbReference>
<dbReference type="InterPro" id="IPR003660">
    <property type="entry name" value="HAMP_dom"/>
</dbReference>
<evidence type="ECO:0000259" key="18">
    <source>
        <dbReference type="PROSITE" id="PS50885"/>
    </source>
</evidence>
<keyword evidence="5" id="KW-1003">Cell membrane</keyword>
<dbReference type="HOGENOM" id="CLU_000445_89_2_10"/>
<evidence type="ECO:0000313" key="19">
    <source>
        <dbReference type="EMBL" id="ACD90783.1"/>
    </source>
</evidence>
<dbReference type="InterPro" id="IPR036890">
    <property type="entry name" value="HATPase_C_sf"/>
</dbReference>
<dbReference type="InterPro" id="IPR035965">
    <property type="entry name" value="PAS-like_dom_sf"/>
</dbReference>
<dbReference type="InterPro" id="IPR003661">
    <property type="entry name" value="HisK_dim/P_dom"/>
</dbReference>
<sequence length="608" mass="67718">MIGIRQKLVLGFGGLLLIVAGMGILTIRQIDTLGEAIDVILKQNYRSVVACQEMTESLERIDSGVLFTFAGHYEDGIRNIRQHERHFEKALHTELDNITLPGEHEKAMRISSLFRRYSTVIDKVTDPQRPLLERQQYYFSTLLPLFREIKQHAGYILDMNQANMNEANDNARKMAASAHNTMLAAIAASALLAILFSFQSNRWILMPIRKLIVSAQEISKGNLDLSLDTSSNDEIGQLSRSFNEMATTLRRIRKADSQILLRTRKTLQDVFRTLPLPVAVFDPDGLVEIATESAERYFGMKPGSNVHDLGYPWMEELLAGTFRKGSGADSGKNKSFIQHFADNREIFFQPTIVPIPSGHPAEESSGTALIFRDVTQVHEQLELKRSVIATVSHQLRTPLTALRMSIHLLLEEHTGHLNGQQADLLLAAREESERLVHILDDLLDINRIESGKAHLDLSALSPCRIGAEGMEPFLLPCRDQGVSIRNTIPETLPDIVADRESLMHVFANLLSNALRFTSAGGSITLNACEDDGNIRFSIEDTGTGIDAEHMEHLFEPFYRVPGQREKNGIGLGLSIVKEIVEAHGGSVDAESTPGKGSRFSFNLPIRNT</sequence>
<dbReference type="InterPro" id="IPR036097">
    <property type="entry name" value="HisK_dim/P_sf"/>
</dbReference>
<keyword evidence="12 15" id="KW-1133">Transmembrane helix</keyword>
<dbReference type="Gene3D" id="6.10.340.10">
    <property type="match status" value="1"/>
</dbReference>
<dbReference type="GO" id="GO:0005524">
    <property type="term" value="F:ATP binding"/>
    <property type="evidence" value="ECO:0007669"/>
    <property type="project" value="UniProtKB-KW"/>
</dbReference>
<name>B3EEH3_CHLL2</name>
<accession>B3EEH3</accession>
<keyword evidence="10 19" id="KW-0418">Kinase</keyword>
<dbReference type="GO" id="GO:0000156">
    <property type="term" value="F:phosphorelay response regulator activity"/>
    <property type="evidence" value="ECO:0007669"/>
    <property type="project" value="TreeGrafter"/>
</dbReference>
<dbReference type="InterPro" id="IPR005467">
    <property type="entry name" value="His_kinase_dom"/>
</dbReference>